<reference evidence="1 2" key="1">
    <citation type="submission" date="2010-12" db="EMBL/GenBank/DDBJ databases">
        <authorList>
            <person name="Muzny D."/>
            <person name="Qin X."/>
            <person name="Deng J."/>
            <person name="Jiang H."/>
            <person name="Liu Y."/>
            <person name="Qu J."/>
            <person name="Song X.-Z."/>
            <person name="Zhang L."/>
            <person name="Thornton R."/>
            <person name="Coyle M."/>
            <person name="Francisco L."/>
            <person name="Jackson L."/>
            <person name="Javaid M."/>
            <person name="Korchina V."/>
            <person name="Kovar C."/>
            <person name="Mata R."/>
            <person name="Mathew T."/>
            <person name="Ngo R."/>
            <person name="Nguyen L."/>
            <person name="Nguyen N."/>
            <person name="Okwuonu G."/>
            <person name="Ongeri F."/>
            <person name="Pham C."/>
            <person name="Simmons D."/>
            <person name="Wilczek-Boney K."/>
            <person name="Hale W."/>
            <person name="Jakkamsetti A."/>
            <person name="Pham P."/>
            <person name="Ruth R."/>
            <person name="San Lucas F."/>
            <person name="Warren J."/>
            <person name="Zhang J."/>
            <person name="Zhao Z."/>
            <person name="Zhou C."/>
            <person name="Zhu D."/>
            <person name="Lee S."/>
            <person name="Bess C."/>
            <person name="Blankenburg K."/>
            <person name="Forbes L."/>
            <person name="Fu Q."/>
            <person name="Gubbala S."/>
            <person name="Hirani K."/>
            <person name="Jayaseelan J.C."/>
            <person name="Lara F."/>
            <person name="Munidasa M."/>
            <person name="Palculict T."/>
            <person name="Patil S."/>
            <person name="Pu L.-L."/>
            <person name="Saada N."/>
            <person name="Tang L."/>
            <person name="Weissenberger G."/>
            <person name="Zhu Y."/>
            <person name="Hemphill L."/>
            <person name="Shang Y."/>
            <person name="Youmans B."/>
            <person name="Ayvaz T."/>
            <person name="Ross M."/>
            <person name="Santibanez J."/>
            <person name="Aqrawi P."/>
            <person name="Gross S."/>
            <person name="Joshi V."/>
            <person name="Fowler G."/>
            <person name="Nazareth L."/>
            <person name="Reid J."/>
            <person name="Worley K."/>
            <person name="Petrosino J."/>
            <person name="Highlander S."/>
            <person name="Gibbs R."/>
        </authorList>
    </citation>
    <scope>NUCLEOTIDE SEQUENCE [LARGE SCALE GENOMIC DNA]</scope>
    <source>
        <strain evidence="1 2">ATCC 23263</strain>
    </source>
</reference>
<dbReference type="STRING" id="887929.HMP0721_2179"/>
<evidence type="ECO:0000313" key="2">
    <source>
        <dbReference type="Proteomes" id="UP000004754"/>
    </source>
</evidence>
<dbReference type="AlphaFoldDB" id="E6MJJ4"/>
<accession>E6MJJ4</accession>
<name>E6MJJ4_9FIRM</name>
<dbReference type="EMBL" id="AEQN01000028">
    <property type="protein sequence ID" value="EFV00730.1"/>
    <property type="molecule type" value="Genomic_DNA"/>
</dbReference>
<organism evidence="1 2">
    <name type="scientific">Pseudoramibacter alactolyticus ATCC 23263</name>
    <dbReference type="NCBI Taxonomy" id="887929"/>
    <lineage>
        <taxon>Bacteria</taxon>
        <taxon>Bacillati</taxon>
        <taxon>Bacillota</taxon>
        <taxon>Clostridia</taxon>
        <taxon>Eubacteriales</taxon>
        <taxon>Eubacteriaceae</taxon>
        <taxon>Pseudoramibacter</taxon>
    </lineage>
</organism>
<evidence type="ECO:0000313" key="1">
    <source>
        <dbReference type="EMBL" id="EFV00730.1"/>
    </source>
</evidence>
<sequence>MRRQPEKTGFEYCGIIRVADDGLRVAYQKPVFWWHSSGPALQKRGIIAALGSKTGAFLCAVVKWSCRNRKISAKRTLCDIIILLRFKFLKDFRRGPVGSVIKMKTEA</sequence>
<keyword evidence="2" id="KW-1185">Reference proteome</keyword>
<gene>
    <name evidence="1" type="ORF">HMP0721_2179</name>
</gene>
<dbReference type="HOGENOM" id="CLU_2207763_0_0_9"/>
<protein>
    <submittedName>
        <fullName evidence="1">Uncharacterized protein</fullName>
    </submittedName>
</protein>
<comment type="caution">
    <text evidence="1">The sequence shown here is derived from an EMBL/GenBank/DDBJ whole genome shotgun (WGS) entry which is preliminary data.</text>
</comment>
<dbReference type="Proteomes" id="UP000004754">
    <property type="component" value="Unassembled WGS sequence"/>
</dbReference>
<proteinExistence type="predicted"/>